<keyword evidence="9" id="KW-1185">Reference proteome</keyword>
<dbReference type="InterPro" id="IPR051907">
    <property type="entry name" value="DoxX-like_oxidoreductase"/>
</dbReference>
<dbReference type="EMBL" id="BMER01000001">
    <property type="protein sequence ID" value="GGG75519.1"/>
    <property type="molecule type" value="Genomic_DNA"/>
</dbReference>
<feature type="transmembrane region" description="Helical" evidence="7">
    <location>
        <begin position="109"/>
        <end position="126"/>
    </location>
</feature>
<organism evidence="8 9">
    <name type="scientific">Parapedobacter pyrenivorans</name>
    <dbReference type="NCBI Taxonomy" id="1305674"/>
    <lineage>
        <taxon>Bacteria</taxon>
        <taxon>Pseudomonadati</taxon>
        <taxon>Bacteroidota</taxon>
        <taxon>Sphingobacteriia</taxon>
        <taxon>Sphingobacteriales</taxon>
        <taxon>Sphingobacteriaceae</taxon>
        <taxon>Parapedobacter</taxon>
    </lineage>
</organism>
<dbReference type="RefSeq" id="WP_188504259.1">
    <property type="nucleotide sequence ID" value="NZ_BMER01000001.1"/>
</dbReference>
<dbReference type="PANTHER" id="PTHR33452:SF1">
    <property type="entry name" value="INNER MEMBRANE PROTEIN YPHA-RELATED"/>
    <property type="match status" value="1"/>
</dbReference>
<evidence type="ECO:0000256" key="5">
    <source>
        <dbReference type="ARBA" id="ARBA00022989"/>
    </source>
</evidence>
<keyword evidence="3" id="KW-1003">Cell membrane</keyword>
<feature type="transmembrane region" description="Helical" evidence="7">
    <location>
        <begin position="43"/>
        <end position="66"/>
    </location>
</feature>
<proteinExistence type="inferred from homology"/>
<sequence length="135" mass="14066">MAALSSLGRFKNTGLLLIRIGLGIMFVMHGYPKLMGGPDRWEGVGSAMGHVGVTFLPVVWGLAAALAETLGGLCLILGLFFRPVALVLAFTMLIAALSHLGRGDGIKGASHAIEIGVVFLGLAFVGPGKYSMDKK</sequence>
<dbReference type="Proteomes" id="UP000660862">
    <property type="component" value="Unassembled WGS sequence"/>
</dbReference>
<feature type="transmembrane region" description="Helical" evidence="7">
    <location>
        <begin position="73"/>
        <end position="97"/>
    </location>
</feature>
<evidence type="ECO:0000256" key="2">
    <source>
        <dbReference type="ARBA" id="ARBA00006679"/>
    </source>
</evidence>
<dbReference type="InterPro" id="IPR032808">
    <property type="entry name" value="DoxX"/>
</dbReference>
<dbReference type="AlphaFoldDB" id="A0A917HDY3"/>
<dbReference type="PANTHER" id="PTHR33452">
    <property type="entry name" value="OXIDOREDUCTASE CATD-RELATED"/>
    <property type="match status" value="1"/>
</dbReference>
<reference evidence="8" key="1">
    <citation type="journal article" date="2014" name="Int. J. Syst. Evol. Microbiol.">
        <title>Complete genome sequence of Corynebacterium casei LMG S-19264T (=DSM 44701T), isolated from a smear-ripened cheese.</title>
        <authorList>
            <consortium name="US DOE Joint Genome Institute (JGI-PGF)"/>
            <person name="Walter F."/>
            <person name="Albersmeier A."/>
            <person name="Kalinowski J."/>
            <person name="Ruckert C."/>
        </authorList>
    </citation>
    <scope>NUCLEOTIDE SEQUENCE</scope>
    <source>
        <strain evidence="8">CGMCC 1.12195</strain>
    </source>
</reference>
<accession>A0A917HDY3</accession>
<protein>
    <submittedName>
        <fullName evidence="8">Quinol oxidase</fullName>
    </submittedName>
</protein>
<evidence type="ECO:0000256" key="4">
    <source>
        <dbReference type="ARBA" id="ARBA00022692"/>
    </source>
</evidence>
<evidence type="ECO:0000256" key="1">
    <source>
        <dbReference type="ARBA" id="ARBA00004651"/>
    </source>
</evidence>
<comment type="similarity">
    <text evidence="2">Belongs to the DoxX family.</text>
</comment>
<gene>
    <name evidence="8" type="ORF">GCM10007415_03960</name>
</gene>
<keyword evidence="4 7" id="KW-0812">Transmembrane</keyword>
<evidence type="ECO:0000256" key="3">
    <source>
        <dbReference type="ARBA" id="ARBA00022475"/>
    </source>
</evidence>
<evidence type="ECO:0000313" key="8">
    <source>
        <dbReference type="EMBL" id="GGG75519.1"/>
    </source>
</evidence>
<comment type="caution">
    <text evidence="8">The sequence shown here is derived from an EMBL/GenBank/DDBJ whole genome shotgun (WGS) entry which is preliminary data.</text>
</comment>
<dbReference type="GO" id="GO:0005886">
    <property type="term" value="C:plasma membrane"/>
    <property type="evidence" value="ECO:0007669"/>
    <property type="project" value="UniProtKB-SubCell"/>
</dbReference>
<dbReference type="Pfam" id="PF07681">
    <property type="entry name" value="DoxX"/>
    <property type="match status" value="1"/>
</dbReference>
<name>A0A917HDY3_9SPHI</name>
<feature type="transmembrane region" description="Helical" evidence="7">
    <location>
        <begin position="12"/>
        <end position="31"/>
    </location>
</feature>
<keyword evidence="5 7" id="KW-1133">Transmembrane helix</keyword>
<comment type="subcellular location">
    <subcellularLocation>
        <location evidence="1">Cell membrane</location>
        <topology evidence="1">Multi-pass membrane protein</topology>
    </subcellularLocation>
</comment>
<evidence type="ECO:0000256" key="7">
    <source>
        <dbReference type="SAM" id="Phobius"/>
    </source>
</evidence>
<evidence type="ECO:0000313" key="9">
    <source>
        <dbReference type="Proteomes" id="UP000660862"/>
    </source>
</evidence>
<reference evidence="8" key="2">
    <citation type="submission" date="2020-09" db="EMBL/GenBank/DDBJ databases">
        <authorList>
            <person name="Sun Q."/>
            <person name="Zhou Y."/>
        </authorList>
    </citation>
    <scope>NUCLEOTIDE SEQUENCE</scope>
    <source>
        <strain evidence="8">CGMCC 1.12195</strain>
    </source>
</reference>
<evidence type="ECO:0000256" key="6">
    <source>
        <dbReference type="ARBA" id="ARBA00023136"/>
    </source>
</evidence>
<keyword evidence="6 7" id="KW-0472">Membrane</keyword>